<dbReference type="SMART" id="SM00862">
    <property type="entry name" value="Trans_reg_C"/>
    <property type="match status" value="1"/>
</dbReference>
<keyword evidence="1 3" id="KW-0238">DNA-binding</keyword>
<comment type="caution">
    <text evidence="5">The sequence shown here is derived from an EMBL/GenBank/DDBJ whole genome shotgun (WGS) entry which is preliminary data.</text>
</comment>
<dbReference type="SUPFAM" id="SSF46894">
    <property type="entry name" value="C-terminal effector domain of the bipartite response regulators"/>
    <property type="match status" value="1"/>
</dbReference>
<dbReference type="Proteomes" id="UP001143486">
    <property type="component" value="Unassembled WGS sequence"/>
</dbReference>
<feature type="domain" description="OmpR/PhoB-type" evidence="4">
    <location>
        <begin position="4"/>
        <end position="102"/>
    </location>
</feature>
<dbReference type="GO" id="GO:0000160">
    <property type="term" value="P:phosphorelay signal transduction system"/>
    <property type="evidence" value="ECO:0007669"/>
    <property type="project" value="InterPro"/>
</dbReference>
<reference evidence="5" key="1">
    <citation type="journal article" date="2014" name="Int. J. Syst. Evol. Microbiol.">
        <title>Complete genome sequence of Corynebacterium casei LMG S-19264T (=DSM 44701T), isolated from a smear-ripened cheese.</title>
        <authorList>
            <consortium name="US DOE Joint Genome Institute (JGI-PGF)"/>
            <person name="Walter F."/>
            <person name="Albersmeier A."/>
            <person name="Kalinowski J."/>
            <person name="Ruckert C."/>
        </authorList>
    </citation>
    <scope>NUCLEOTIDE SEQUENCE</scope>
    <source>
        <strain evidence="5">VKM B-1513</strain>
    </source>
</reference>
<organism evidence="5 6">
    <name type="scientific">Maricaulis virginensis</name>
    <dbReference type="NCBI Taxonomy" id="144022"/>
    <lineage>
        <taxon>Bacteria</taxon>
        <taxon>Pseudomonadati</taxon>
        <taxon>Pseudomonadota</taxon>
        <taxon>Alphaproteobacteria</taxon>
        <taxon>Maricaulales</taxon>
        <taxon>Maricaulaceae</taxon>
        <taxon>Maricaulis</taxon>
    </lineage>
</organism>
<dbReference type="SMART" id="SM00028">
    <property type="entry name" value="TPR"/>
    <property type="match status" value="3"/>
</dbReference>
<accession>A0A9W6MPV6</accession>
<dbReference type="PROSITE" id="PS51755">
    <property type="entry name" value="OMPR_PHOB"/>
    <property type="match status" value="1"/>
</dbReference>
<evidence type="ECO:0000259" key="4">
    <source>
        <dbReference type="PROSITE" id="PS51755"/>
    </source>
</evidence>
<dbReference type="RefSeq" id="WP_271187689.1">
    <property type="nucleotide sequence ID" value="NZ_BSFE01000010.1"/>
</dbReference>
<dbReference type="InterPro" id="IPR019734">
    <property type="entry name" value="TPR_rpt"/>
</dbReference>
<dbReference type="EMBL" id="BSFE01000010">
    <property type="protein sequence ID" value="GLK53336.1"/>
    <property type="molecule type" value="Genomic_DNA"/>
</dbReference>
<evidence type="ECO:0000313" key="5">
    <source>
        <dbReference type="EMBL" id="GLK53336.1"/>
    </source>
</evidence>
<evidence type="ECO:0000256" key="1">
    <source>
        <dbReference type="ARBA" id="ARBA00023125"/>
    </source>
</evidence>
<dbReference type="InterPro" id="IPR036388">
    <property type="entry name" value="WH-like_DNA-bd_sf"/>
</dbReference>
<keyword evidence="2" id="KW-0802">TPR repeat</keyword>
<sequence length="412" mass="44798">MKYGRAFKLGDWRVEPRAGRIAGPGGSQDVEPKVMDLLCLLAEAEGDVVSRETIAERIWPGVTVNDDALGRCVWKLRRALGDPARSPRYVATVPKRGYRLLVPAEPETLPAPVRAVPAWVRGVVGALVLLAAFPVFWLVRDRIAPPGAPADRAESLTDRADDFYYQFQPGDNDAAMRLYEAALALEPDSPRALAGLANTITQRVIRARPDDWPGEAGQSRIGAALASGQTRETAAARQLERAEALARQAIASNPEYPLGYRALGLALSAQGDLDGAIEAHNRALTLDPDAWEAWVNLSDLHALKGEADLALTYLERAYDAMSRVYDAQTVLIRPWYSPTGLSIARGHALREDPVTAELWYRRVLYWDPYNRAATTELAALLRENGDPAAADALCAEGAARTGDPELCAGSEN</sequence>
<evidence type="ECO:0000256" key="2">
    <source>
        <dbReference type="PROSITE-ProRule" id="PRU00339"/>
    </source>
</evidence>
<dbReference type="PANTHER" id="PTHR12558">
    <property type="entry name" value="CELL DIVISION CYCLE 16,23,27"/>
    <property type="match status" value="1"/>
</dbReference>
<dbReference type="PANTHER" id="PTHR12558:SF13">
    <property type="entry name" value="CELL DIVISION CYCLE PROTEIN 27 HOMOLOG"/>
    <property type="match status" value="1"/>
</dbReference>
<dbReference type="InterPro" id="IPR016032">
    <property type="entry name" value="Sig_transdc_resp-reg_C-effctor"/>
</dbReference>
<dbReference type="SUPFAM" id="SSF48452">
    <property type="entry name" value="TPR-like"/>
    <property type="match status" value="1"/>
</dbReference>
<dbReference type="CDD" id="cd00383">
    <property type="entry name" value="trans_reg_C"/>
    <property type="match status" value="1"/>
</dbReference>
<dbReference type="Gene3D" id="1.10.10.10">
    <property type="entry name" value="Winged helix-like DNA-binding domain superfamily/Winged helix DNA-binding domain"/>
    <property type="match status" value="1"/>
</dbReference>
<dbReference type="GO" id="GO:0003677">
    <property type="term" value="F:DNA binding"/>
    <property type="evidence" value="ECO:0007669"/>
    <property type="project" value="UniProtKB-UniRule"/>
</dbReference>
<dbReference type="PROSITE" id="PS50005">
    <property type="entry name" value="TPR"/>
    <property type="match status" value="1"/>
</dbReference>
<name>A0A9W6MPV6_9PROT</name>
<dbReference type="GO" id="GO:0006355">
    <property type="term" value="P:regulation of DNA-templated transcription"/>
    <property type="evidence" value="ECO:0007669"/>
    <property type="project" value="InterPro"/>
</dbReference>
<evidence type="ECO:0000256" key="3">
    <source>
        <dbReference type="PROSITE-ProRule" id="PRU01091"/>
    </source>
</evidence>
<dbReference type="Gene3D" id="1.25.40.10">
    <property type="entry name" value="Tetratricopeptide repeat domain"/>
    <property type="match status" value="1"/>
</dbReference>
<dbReference type="Pfam" id="PF00486">
    <property type="entry name" value="Trans_reg_C"/>
    <property type="match status" value="1"/>
</dbReference>
<dbReference type="AlphaFoldDB" id="A0A9W6MPV6"/>
<dbReference type="InterPro" id="IPR001867">
    <property type="entry name" value="OmpR/PhoB-type_DNA-bd"/>
</dbReference>
<feature type="repeat" description="TPR" evidence="2">
    <location>
        <begin position="257"/>
        <end position="290"/>
    </location>
</feature>
<dbReference type="InterPro" id="IPR011990">
    <property type="entry name" value="TPR-like_helical_dom_sf"/>
</dbReference>
<proteinExistence type="predicted"/>
<feature type="DNA-binding region" description="OmpR/PhoB-type" evidence="3">
    <location>
        <begin position="4"/>
        <end position="102"/>
    </location>
</feature>
<reference evidence="5" key="2">
    <citation type="submission" date="2023-01" db="EMBL/GenBank/DDBJ databases">
        <authorList>
            <person name="Sun Q."/>
            <person name="Evtushenko L."/>
        </authorList>
    </citation>
    <scope>NUCLEOTIDE SEQUENCE</scope>
    <source>
        <strain evidence="5">VKM B-1513</strain>
    </source>
</reference>
<gene>
    <name evidence="5" type="ORF">GCM10017621_28440</name>
</gene>
<dbReference type="Pfam" id="PF13432">
    <property type="entry name" value="TPR_16"/>
    <property type="match status" value="1"/>
</dbReference>
<keyword evidence="6" id="KW-1185">Reference proteome</keyword>
<evidence type="ECO:0000313" key="6">
    <source>
        <dbReference type="Proteomes" id="UP001143486"/>
    </source>
</evidence>
<protein>
    <recommendedName>
        <fullName evidence="4">OmpR/PhoB-type domain-containing protein</fullName>
    </recommendedName>
</protein>